<dbReference type="InterPro" id="IPR029033">
    <property type="entry name" value="His_PPase_superfam"/>
</dbReference>
<dbReference type="STRING" id="1121442.SAMN02745702_00674"/>
<reference evidence="2 3" key="1">
    <citation type="submission" date="2017-02" db="EMBL/GenBank/DDBJ databases">
        <authorList>
            <person name="Peterson S.W."/>
        </authorList>
    </citation>
    <scope>NUCLEOTIDE SEQUENCE [LARGE SCALE GENOMIC DNA]</scope>
    <source>
        <strain evidence="2 3">DSM 18034</strain>
    </source>
</reference>
<dbReference type="RefSeq" id="WP_078683987.1">
    <property type="nucleotide sequence ID" value="NZ_FUYA01000002.1"/>
</dbReference>
<dbReference type="OrthoDB" id="9781415at2"/>
<evidence type="ECO:0000313" key="3">
    <source>
        <dbReference type="Proteomes" id="UP000189733"/>
    </source>
</evidence>
<dbReference type="EMBL" id="FUYA01000002">
    <property type="protein sequence ID" value="SKA66776.1"/>
    <property type="molecule type" value="Genomic_DNA"/>
</dbReference>
<dbReference type="InterPro" id="IPR013078">
    <property type="entry name" value="His_Pase_superF_clade-1"/>
</dbReference>
<dbReference type="Proteomes" id="UP000189733">
    <property type="component" value="Unassembled WGS sequence"/>
</dbReference>
<dbReference type="CDD" id="cd07067">
    <property type="entry name" value="HP_PGM_like"/>
    <property type="match status" value="1"/>
</dbReference>
<protein>
    <submittedName>
        <fullName evidence="2">Probable phosphoglycerate mutase</fullName>
    </submittedName>
</protein>
<dbReference type="SMART" id="SM00855">
    <property type="entry name" value="PGAM"/>
    <property type="match status" value="1"/>
</dbReference>
<dbReference type="AlphaFoldDB" id="A0A1T4VP91"/>
<feature type="binding site" evidence="1">
    <location>
        <position position="55"/>
    </location>
    <ligand>
        <name>substrate</name>
    </ligand>
</feature>
<gene>
    <name evidence="2" type="ORF">SAMN02745702_00674</name>
</gene>
<dbReference type="InterPro" id="IPR050275">
    <property type="entry name" value="PGM_Phosphatase"/>
</dbReference>
<dbReference type="SUPFAM" id="SSF53254">
    <property type="entry name" value="Phosphoglycerate mutase-like"/>
    <property type="match status" value="1"/>
</dbReference>
<sequence>MIVLIRHAEPEGAFKTAFGHTDLPLSETGRRQAQELGEALKNYRADHLFVSPLTRAKDTAAPLVENWLMTPEYRPDMKEIFLGEWEGLPFEQIRHLWPEDYERRGKDLSNFAAPGGESFLQLQQRTVPELERAAGFDGTSFMVCHAGVMRVLLCYALGIPLQKLFSFMPRHAYASVLTKGRNGWVLEAFNQSPAALAQYLGCGA</sequence>
<dbReference type="Pfam" id="PF00300">
    <property type="entry name" value="His_Phos_1"/>
    <property type="match status" value="1"/>
</dbReference>
<organism evidence="2 3">
    <name type="scientific">Desulfobaculum bizertense DSM 18034</name>
    <dbReference type="NCBI Taxonomy" id="1121442"/>
    <lineage>
        <taxon>Bacteria</taxon>
        <taxon>Pseudomonadati</taxon>
        <taxon>Thermodesulfobacteriota</taxon>
        <taxon>Desulfovibrionia</taxon>
        <taxon>Desulfovibrionales</taxon>
        <taxon>Desulfovibrionaceae</taxon>
        <taxon>Desulfobaculum</taxon>
    </lineage>
</organism>
<name>A0A1T4VP91_9BACT</name>
<accession>A0A1T4VP91</accession>
<keyword evidence="3" id="KW-1185">Reference proteome</keyword>
<dbReference type="PANTHER" id="PTHR48100">
    <property type="entry name" value="BROAD-SPECIFICITY PHOSPHATASE YOR283W-RELATED"/>
    <property type="match status" value="1"/>
</dbReference>
<evidence type="ECO:0000256" key="1">
    <source>
        <dbReference type="PIRSR" id="PIRSR613078-2"/>
    </source>
</evidence>
<dbReference type="GO" id="GO:0016791">
    <property type="term" value="F:phosphatase activity"/>
    <property type="evidence" value="ECO:0007669"/>
    <property type="project" value="TreeGrafter"/>
</dbReference>
<dbReference type="PIRSF" id="PIRSF000709">
    <property type="entry name" value="6PFK_2-Ptase"/>
    <property type="match status" value="1"/>
</dbReference>
<dbReference type="Gene3D" id="3.40.50.1240">
    <property type="entry name" value="Phosphoglycerate mutase-like"/>
    <property type="match status" value="1"/>
</dbReference>
<evidence type="ECO:0000313" key="2">
    <source>
        <dbReference type="EMBL" id="SKA66776.1"/>
    </source>
</evidence>
<proteinExistence type="predicted"/>